<dbReference type="EMBL" id="KZ613470">
    <property type="protein sequence ID" value="PMD25435.1"/>
    <property type="molecule type" value="Genomic_DNA"/>
</dbReference>
<feature type="transmembrane region" description="Helical" evidence="1">
    <location>
        <begin position="14"/>
        <end position="33"/>
    </location>
</feature>
<name>A0A2J6QGN5_9HELO</name>
<sequence>MNTQRGDRPSQRRLTWSCWIIESFFVGHVPLILRVRSTRVTMMQRKVQSWFEYPGQLSDVFLVGQLALCGTTHQPLAVLIIILAAVRPARDRIALSNFHTANRKPDYLIVIENIHYESRAILSLQTTRDALLPLAHNSVCQRQPEEIRIHKGGSAVDWLADPLLKHFRICLTSRSNWSSDSRHCGLKPPVLLQQ</sequence>
<feature type="transmembrane region" description="Helical" evidence="1">
    <location>
        <begin position="60"/>
        <end position="86"/>
    </location>
</feature>
<organism evidence="2 3">
    <name type="scientific">Hyaloscypha hepaticicola</name>
    <dbReference type="NCBI Taxonomy" id="2082293"/>
    <lineage>
        <taxon>Eukaryota</taxon>
        <taxon>Fungi</taxon>
        <taxon>Dikarya</taxon>
        <taxon>Ascomycota</taxon>
        <taxon>Pezizomycotina</taxon>
        <taxon>Leotiomycetes</taxon>
        <taxon>Helotiales</taxon>
        <taxon>Hyaloscyphaceae</taxon>
        <taxon>Hyaloscypha</taxon>
    </lineage>
</organism>
<dbReference type="AlphaFoldDB" id="A0A2J6QGN5"/>
<gene>
    <name evidence="2" type="ORF">NA56DRAFT_699359</name>
</gene>
<keyword evidence="1" id="KW-0812">Transmembrane</keyword>
<evidence type="ECO:0000313" key="2">
    <source>
        <dbReference type="EMBL" id="PMD25435.1"/>
    </source>
</evidence>
<accession>A0A2J6QGN5</accession>
<reference evidence="2 3" key="1">
    <citation type="submission" date="2016-05" db="EMBL/GenBank/DDBJ databases">
        <title>A degradative enzymes factory behind the ericoid mycorrhizal symbiosis.</title>
        <authorList>
            <consortium name="DOE Joint Genome Institute"/>
            <person name="Martino E."/>
            <person name="Morin E."/>
            <person name="Grelet G."/>
            <person name="Kuo A."/>
            <person name="Kohler A."/>
            <person name="Daghino S."/>
            <person name="Barry K."/>
            <person name="Choi C."/>
            <person name="Cichocki N."/>
            <person name="Clum A."/>
            <person name="Copeland A."/>
            <person name="Hainaut M."/>
            <person name="Haridas S."/>
            <person name="Labutti K."/>
            <person name="Lindquist E."/>
            <person name="Lipzen A."/>
            <person name="Khouja H.-R."/>
            <person name="Murat C."/>
            <person name="Ohm R."/>
            <person name="Olson A."/>
            <person name="Spatafora J."/>
            <person name="Veneault-Fourrey C."/>
            <person name="Henrissat B."/>
            <person name="Grigoriev I."/>
            <person name="Martin F."/>
            <person name="Perotto S."/>
        </authorList>
    </citation>
    <scope>NUCLEOTIDE SEQUENCE [LARGE SCALE GENOMIC DNA]</scope>
    <source>
        <strain evidence="2 3">UAMH 7357</strain>
    </source>
</reference>
<proteinExistence type="predicted"/>
<dbReference type="Proteomes" id="UP000235672">
    <property type="component" value="Unassembled WGS sequence"/>
</dbReference>
<protein>
    <submittedName>
        <fullName evidence="2">Uncharacterized protein</fullName>
    </submittedName>
</protein>
<evidence type="ECO:0000256" key="1">
    <source>
        <dbReference type="SAM" id="Phobius"/>
    </source>
</evidence>
<keyword evidence="1" id="KW-1133">Transmembrane helix</keyword>
<keyword evidence="3" id="KW-1185">Reference proteome</keyword>
<keyword evidence="1" id="KW-0472">Membrane</keyword>
<evidence type="ECO:0000313" key="3">
    <source>
        <dbReference type="Proteomes" id="UP000235672"/>
    </source>
</evidence>